<evidence type="ECO:0000313" key="2">
    <source>
        <dbReference type="EMBL" id="KLU88215.1"/>
    </source>
</evidence>
<reference evidence="4" key="2">
    <citation type="submission" date="2010-05" db="EMBL/GenBank/DDBJ databases">
        <title>The genome sequence of Magnaporthe poae strain ATCC 64411.</title>
        <authorList>
            <person name="Ma L.-J."/>
            <person name="Dead R."/>
            <person name="Young S."/>
            <person name="Zeng Q."/>
            <person name="Koehrsen M."/>
            <person name="Alvarado L."/>
            <person name="Berlin A."/>
            <person name="Chapman S.B."/>
            <person name="Chen Z."/>
            <person name="Freedman E."/>
            <person name="Gellesch M."/>
            <person name="Goldberg J."/>
            <person name="Griggs A."/>
            <person name="Gujja S."/>
            <person name="Heilman E.R."/>
            <person name="Heiman D."/>
            <person name="Hepburn T."/>
            <person name="Howarth C."/>
            <person name="Jen D."/>
            <person name="Larson L."/>
            <person name="Mehta T."/>
            <person name="Neiman D."/>
            <person name="Pearson M."/>
            <person name="Roberts A."/>
            <person name="Saif S."/>
            <person name="Shea T."/>
            <person name="Shenoy N."/>
            <person name="Sisk P."/>
            <person name="Stolte C."/>
            <person name="Sykes S."/>
            <person name="Walk T."/>
            <person name="White J."/>
            <person name="Yandava C."/>
            <person name="Haas B."/>
            <person name="Nusbaum C."/>
            <person name="Birren B."/>
        </authorList>
    </citation>
    <scope>NUCLEOTIDE SEQUENCE [LARGE SCALE GENOMIC DNA]</scope>
    <source>
        <strain evidence="4">ATCC 64411 / 73-15</strain>
    </source>
</reference>
<feature type="compositionally biased region" description="Polar residues" evidence="1">
    <location>
        <begin position="1"/>
        <end position="14"/>
    </location>
</feature>
<dbReference type="AlphaFoldDB" id="A0A0C4E415"/>
<reference evidence="2" key="3">
    <citation type="submission" date="2011-03" db="EMBL/GenBank/DDBJ databases">
        <title>Annotation of Magnaporthe poae ATCC 64411.</title>
        <authorList>
            <person name="Ma L.-J."/>
            <person name="Dead R."/>
            <person name="Young S.K."/>
            <person name="Zeng Q."/>
            <person name="Gargeya S."/>
            <person name="Fitzgerald M."/>
            <person name="Haas B."/>
            <person name="Abouelleil A."/>
            <person name="Alvarado L."/>
            <person name="Arachchi H.M."/>
            <person name="Berlin A."/>
            <person name="Brown A."/>
            <person name="Chapman S.B."/>
            <person name="Chen Z."/>
            <person name="Dunbar C."/>
            <person name="Freedman E."/>
            <person name="Gearin G."/>
            <person name="Gellesch M."/>
            <person name="Goldberg J."/>
            <person name="Griggs A."/>
            <person name="Gujja S."/>
            <person name="Heiman D."/>
            <person name="Howarth C."/>
            <person name="Larson L."/>
            <person name="Lui A."/>
            <person name="MacDonald P.J.P."/>
            <person name="Mehta T."/>
            <person name="Montmayeur A."/>
            <person name="Murphy C."/>
            <person name="Neiman D."/>
            <person name="Pearson M."/>
            <person name="Priest M."/>
            <person name="Roberts A."/>
            <person name="Saif S."/>
            <person name="Shea T."/>
            <person name="Shenoy N."/>
            <person name="Sisk P."/>
            <person name="Stolte C."/>
            <person name="Sykes S."/>
            <person name="Yandava C."/>
            <person name="Wortman J."/>
            <person name="Nusbaum C."/>
            <person name="Birren B."/>
        </authorList>
    </citation>
    <scope>NUCLEOTIDE SEQUENCE</scope>
    <source>
        <strain evidence="2">ATCC 64411</strain>
    </source>
</reference>
<dbReference type="EMBL" id="GL876971">
    <property type="protein sequence ID" value="KLU88215.1"/>
    <property type="molecule type" value="Genomic_DNA"/>
</dbReference>
<protein>
    <submittedName>
        <fullName evidence="2 3">Uncharacterized protein</fullName>
    </submittedName>
</protein>
<reference evidence="2" key="1">
    <citation type="submission" date="2010-05" db="EMBL/GenBank/DDBJ databases">
        <title>The Genome Sequence of Magnaporthe poae strain ATCC 64411.</title>
        <authorList>
            <consortium name="The Broad Institute Genome Sequencing Platform"/>
            <consortium name="Broad Institute Genome Sequencing Center for Infectious Disease"/>
            <person name="Ma L.-J."/>
            <person name="Dead R."/>
            <person name="Young S."/>
            <person name="Zeng Q."/>
            <person name="Koehrsen M."/>
            <person name="Alvarado L."/>
            <person name="Berlin A."/>
            <person name="Chapman S.B."/>
            <person name="Chen Z."/>
            <person name="Freedman E."/>
            <person name="Gellesch M."/>
            <person name="Goldberg J."/>
            <person name="Griggs A."/>
            <person name="Gujja S."/>
            <person name="Heilman E.R."/>
            <person name="Heiman D."/>
            <person name="Hepburn T."/>
            <person name="Howarth C."/>
            <person name="Jen D."/>
            <person name="Larson L."/>
            <person name="Mehta T."/>
            <person name="Neiman D."/>
            <person name="Pearson M."/>
            <person name="Roberts A."/>
            <person name="Saif S."/>
            <person name="Shea T."/>
            <person name="Shenoy N."/>
            <person name="Sisk P."/>
            <person name="Stolte C."/>
            <person name="Sykes S."/>
            <person name="Walk T."/>
            <person name="White J."/>
            <person name="Yandava C."/>
            <person name="Haas B."/>
            <person name="Nusbaum C."/>
            <person name="Birren B."/>
        </authorList>
    </citation>
    <scope>NUCLEOTIDE SEQUENCE</scope>
    <source>
        <strain evidence="2">ATCC 64411</strain>
    </source>
</reference>
<evidence type="ECO:0000313" key="3">
    <source>
        <dbReference type="EnsemblFungi" id="MAPG_07202T0"/>
    </source>
</evidence>
<dbReference type="Proteomes" id="UP000011715">
    <property type="component" value="Unassembled WGS sequence"/>
</dbReference>
<name>A0A0C4E415_MAGP6</name>
<sequence length="170" mass="18589">MPVGGSHQQPSQPYWPSHPQLHHRHRHHHSTLTNFCNTSIIAWPPEDSRRTAAATFAPGQGRHGWRGPAGVERAHASRPSNADQNFTAASLVTHITAWASRAVVDSKDGPDLGPNSGPWHDPTRTAGSARPGSTSVGEREGPSIRCPVPEKDEISRNYPWWEWRIGGPGT</sequence>
<feature type="region of interest" description="Disordered" evidence="1">
    <location>
        <begin position="55"/>
        <end position="82"/>
    </location>
</feature>
<reference evidence="3" key="4">
    <citation type="journal article" date="2015" name="G3 (Bethesda)">
        <title>Genome sequences of three phytopathogenic species of the Magnaporthaceae family of fungi.</title>
        <authorList>
            <person name="Okagaki L.H."/>
            <person name="Nunes C.C."/>
            <person name="Sailsbery J."/>
            <person name="Clay B."/>
            <person name="Brown D."/>
            <person name="John T."/>
            <person name="Oh Y."/>
            <person name="Young N."/>
            <person name="Fitzgerald M."/>
            <person name="Haas B.J."/>
            <person name="Zeng Q."/>
            <person name="Young S."/>
            <person name="Adiconis X."/>
            <person name="Fan L."/>
            <person name="Levin J.Z."/>
            <person name="Mitchell T.K."/>
            <person name="Okubara P.A."/>
            <person name="Farman M.L."/>
            <person name="Kohn L.M."/>
            <person name="Birren B."/>
            <person name="Ma L.-J."/>
            <person name="Dean R.A."/>
        </authorList>
    </citation>
    <scope>NUCLEOTIDE SEQUENCE</scope>
    <source>
        <strain evidence="3">ATCC 64411 / 73-15</strain>
    </source>
</reference>
<dbReference type="VEuPathDB" id="FungiDB:MAPG_07202"/>
<evidence type="ECO:0000256" key="1">
    <source>
        <dbReference type="SAM" id="MobiDB-lite"/>
    </source>
</evidence>
<feature type="region of interest" description="Disordered" evidence="1">
    <location>
        <begin position="105"/>
        <end position="150"/>
    </location>
</feature>
<keyword evidence="4" id="KW-1185">Reference proteome</keyword>
<gene>
    <name evidence="2" type="ORF">MAPG_07202</name>
</gene>
<dbReference type="EMBL" id="ADBL01001740">
    <property type="status" value="NOT_ANNOTATED_CDS"/>
    <property type="molecule type" value="Genomic_DNA"/>
</dbReference>
<feature type="region of interest" description="Disordered" evidence="1">
    <location>
        <begin position="1"/>
        <end position="26"/>
    </location>
</feature>
<organism evidence="3 4">
    <name type="scientific">Magnaporthiopsis poae (strain ATCC 64411 / 73-15)</name>
    <name type="common">Kentucky bluegrass fungus</name>
    <name type="synonym">Magnaporthe poae</name>
    <dbReference type="NCBI Taxonomy" id="644358"/>
    <lineage>
        <taxon>Eukaryota</taxon>
        <taxon>Fungi</taxon>
        <taxon>Dikarya</taxon>
        <taxon>Ascomycota</taxon>
        <taxon>Pezizomycotina</taxon>
        <taxon>Sordariomycetes</taxon>
        <taxon>Sordariomycetidae</taxon>
        <taxon>Magnaporthales</taxon>
        <taxon>Magnaporthaceae</taxon>
        <taxon>Magnaporthiopsis</taxon>
    </lineage>
</organism>
<reference evidence="3" key="5">
    <citation type="submission" date="2015-06" db="UniProtKB">
        <authorList>
            <consortium name="EnsemblFungi"/>
        </authorList>
    </citation>
    <scope>IDENTIFICATION</scope>
    <source>
        <strain evidence="3">ATCC 64411</strain>
    </source>
</reference>
<accession>A0A0C4E415</accession>
<feature type="compositionally biased region" description="Basic and acidic residues" evidence="1">
    <location>
        <begin position="137"/>
        <end position="150"/>
    </location>
</feature>
<proteinExistence type="predicted"/>
<evidence type="ECO:0000313" key="4">
    <source>
        <dbReference type="Proteomes" id="UP000011715"/>
    </source>
</evidence>
<dbReference type="EnsemblFungi" id="MAPG_07202T0">
    <property type="protein sequence ID" value="MAPG_07202T0"/>
    <property type="gene ID" value="MAPG_07202"/>
</dbReference>